<protein>
    <recommendedName>
        <fullName evidence="3">Essential protein Yae1 N-terminal domain-containing protein</fullName>
    </recommendedName>
</protein>
<evidence type="ECO:0000313" key="1">
    <source>
        <dbReference type="EMBL" id="GAU95391.1"/>
    </source>
</evidence>
<reference evidence="1 2" key="1">
    <citation type="journal article" date="2016" name="Nat. Commun.">
        <title>Extremotolerant tardigrade genome and improved radiotolerance of human cultured cells by tardigrade-unique protein.</title>
        <authorList>
            <person name="Hashimoto T."/>
            <person name="Horikawa D.D."/>
            <person name="Saito Y."/>
            <person name="Kuwahara H."/>
            <person name="Kozuka-Hata H."/>
            <person name="Shin-I T."/>
            <person name="Minakuchi Y."/>
            <person name="Ohishi K."/>
            <person name="Motoyama A."/>
            <person name="Aizu T."/>
            <person name="Enomoto A."/>
            <person name="Kondo K."/>
            <person name="Tanaka S."/>
            <person name="Hara Y."/>
            <person name="Koshikawa S."/>
            <person name="Sagara H."/>
            <person name="Miura T."/>
            <person name="Yokobori S."/>
            <person name="Miyagawa K."/>
            <person name="Suzuki Y."/>
            <person name="Kubo T."/>
            <person name="Oyama M."/>
            <person name="Kohara Y."/>
            <person name="Fujiyama A."/>
            <person name="Arakawa K."/>
            <person name="Katayama T."/>
            <person name="Toyoda A."/>
            <person name="Kunieda T."/>
        </authorList>
    </citation>
    <scope>NUCLEOTIDE SEQUENCE [LARGE SCALE GENOMIC DNA]</scope>
    <source>
        <strain evidence="1 2">YOKOZUNA-1</strain>
    </source>
</reference>
<evidence type="ECO:0000313" key="2">
    <source>
        <dbReference type="Proteomes" id="UP000186922"/>
    </source>
</evidence>
<sequence>MEGFAFGWSKGWEIITEIGFYKGYAMRFRDRLIHPSSSIDDVPSEGTLRKQQAVSSFLDVISRISFDDIKNGAISDDILLARRKFKQVFPNVYSPRITVAEEISF</sequence>
<dbReference type="OrthoDB" id="48036at2759"/>
<dbReference type="AlphaFoldDB" id="A0A1D1V0X4"/>
<accession>A0A1D1V0X4</accession>
<gene>
    <name evidence="1" type="primary">RvY_07015-1</name>
    <name evidence="1" type="synonym">RvY_07015.1</name>
    <name evidence="1" type="ORF">RvY_07015</name>
</gene>
<keyword evidence="2" id="KW-1185">Reference proteome</keyword>
<organism evidence="1 2">
    <name type="scientific">Ramazzottius varieornatus</name>
    <name type="common">Water bear</name>
    <name type="synonym">Tardigrade</name>
    <dbReference type="NCBI Taxonomy" id="947166"/>
    <lineage>
        <taxon>Eukaryota</taxon>
        <taxon>Metazoa</taxon>
        <taxon>Ecdysozoa</taxon>
        <taxon>Tardigrada</taxon>
        <taxon>Eutardigrada</taxon>
        <taxon>Parachela</taxon>
        <taxon>Hypsibioidea</taxon>
        <taxon>Ramazzottiidae</taxon>
        <taxon>Ramazzottius</taxon>
    </lineage>
</organism>
<evidence type="ECO:0008006" key="3">
    <source>
        <dbReference type="Google" id="ProtNLM"/>
    </source>
</evidence>
<dbReference type="Proteomes" id="UP000186922">
    <property type="component" value="Unassembled WGS sequence"/>
</dbReference>
<comment type="caution">
    <text evidence="1">The sequence shown here is derived from an EMBL/GenBank/DDBJ whole genome shotgun (WGS) entry which is preliminary data.</text>
</comment>
<name>A0A1D1V0X4_RAMVA</name>
<proteinExistence type="predicted"/>
<dbReference type="EMBL" id="BDGG01000003">
    <property type="protein sequence ID" value="GAU95391.1"/>
    <property type="molecule type" value="Genomic_DNA"/>
</dbReference>